<sequence>MTKIYNLKLLLSAVLALCMFLPLSQCTRYVESANGGEIKSEVISHEYVFQSADDPYSWLGALGFIAPAALLLLGRKSSHPRRFSIATFCAAGLALLAVMRAAVFNQLLLGGYLALVSAALLMSIILFEWTRSWWQRRHKNISQAA</sequence>
<keyword evidence="1" id="KW-0472">Membrane</keyword>
<evidence type="ECO:0000313" key="3">
    <source>
        <dbReference type="EMBL" id="WMW80821.1"/>
    </source>
</evidence>
<dbReference type="EMBL" id="CP133720">
    <property type="protein sequence ID" value="WMW80821.1"/>
    <property type="molecule type" value="Genomic_DNA"/>
</dbReference>
<accession>A0ABY9RIQ7</accession>
<feature type="transmembrane region" description="Helical" evidence="1">
    <location>
        <begin position="85"/>
        <end position="103"/>
    </location>
</feature>
<feature type="transmembrane region" description="Helical" evidence="1">
    <location>
        <begin position="56"/>
        <end position="73"/>
    </location>
</feature>
<feature type="chain" id="PRO_5045662807" evidence="2">
    <location>
        <begin position="25"/>
        <end position="145"/>
    </location>
</feature>
<protein>
    <submittedName>
        <fullName evidence="3">Uncharacterized protein</fullName>
    </submittedName>
</protein>
<dbReference type="RefSeq" id="WP_309482312.1">
    <property type="nucleotide sequence ID" value="NZ_CP133720.1"/>
</dbReference>
<keyword evidence="4" id="KW-1185">Reference proteome</keyword>
<name>A0ABY9RIQ7_9BURK</name>
<reference evidence="3" key="1">
    <citation type="submission" date="2023-09" db="EMBL/GenBank/DDBJ databases">
        <title>Undibacterium sp. 20NA77.5 isolated from freshwater.</title>
        <authorList>
            <person name="Le V."/>
            <person name="Ko S.-R."/>
            <person name="Ahn C.-Y."/>
            <person name="Oh H.-M."/>
        </authorList>
    </citation>
    <scope>NUCLEOTIDE SEQUENCE</scope>
    <source>
        <strain evidence="3">20NA77.5</strain>
    </source>
</reference>
<gene>
    <name evidence="3" type="ORF">RF679_00735</name>
</gene>
<dbReference type="Proteomes" id="UP001181355">
    <property type="component" value="Chromosome"/>
</dbReference>
<feature type="transmembrane region" description="Helical" evidence="1">
    <location>
        <begin position="109"/>
        <end position="129"/>
    </location>
</feature>
<proteinExistence type="predicted"/>
<organism evidence="3 4">
    <name type="scientific">Undibacterium cyanobacteriorum</name>
    <dbReference type="NCBI Taxonomy" id="3073561"/>
    <lineage>
        <taxon>Bacteria</taxon>
        <taxon>Pseudomonadati</taxon>
        <taxon>Pseudomonadota</taxon>
        <taxon>Betaproteobacteria</taxon>
        <taxon>Burkholderiales</taxon>
        <taxon>Oxalobacteraceae</taxon>
        <taxon>Undibacterium</taxon>
    </lineage>
</organism>
<keyword evidence="2" id="KW-0732">Signal</keyword>
<feature type="signal peptide" evidence="2">
    <location>
        <begin position="1"/>
        <end position="24"/>
    </location>
</feature>
<keyword evidence="1" id="KW-1133">Transmembrane helix</keyword>
<evidence type="ECO:0000256" key="1">
    <source>
        <dbReference type="SAM" id="Phobius"/>
    </source>
</evidence>
<evidence type="ECO:0000256" key="2">
    <source>
        <dbReference type="SAM" id="SignalP"/>
    </source>
</evidence>
<keyword evidence="1" id="KW-0812">Transmembrane</keyword>
<evidence type="ECO:0000313" key="4">
    <source>
        <dbReference type="Proteomes" id="UP001181355"/>
    </source>
</evidence>